<organism evidence="1 2">
    <name type="scientific">Elasticomyces elasticus</name>
    <dbReference type="NCBI Taxonomy" id="574655"/>
    <lineage>
        <taxon>Eukaryota</taxon>
        <taxon>Fungi</taxon>
        <taxon>Dikarya</taxon>
        <taxon>Ascomycota</taxon>
        <taxon>Pezizomycotina</taxon>
        <taxon>Dothideomycetes</taxon>
        <taxon>Dothideomycetidae</taxon>
        <taxon>Mycosphaerellales</taxon>
        <taxon>Teratosphaeriaceae</taxon>
        <taxon>Elasticomyces</taxon>
    </lineage>
</organism>
<gene>
    <name evidence="1" type="ORF">LTR97_010994</name>
</gene>
<protein>
    <submittedName>
        <fullName evidence="1">Uncharacterized protein</fullName>
    </submittedName>
</protein>
<dbReference type="AlphaFoldDB" id="A0AAN7VND2"/>
<evidence type="ECO:0000313" key="1">
    <source>
        <dbReference type="EMBL" id="KAK5692680.1"/>
    </source>
</evidence>
<sequence length="213" mass="25611">MHYEVGDPYAEQTQDAVYDWRYVGYPLDDYGTRRGAPAELPYREYDPVLRGWYQGERRLHNFRPKLYYTRPSDGKRKGAAGRLKDAFTGEGPDVFVTMSGDRRTLMRDRPQRRQWSGWGSPYDEKNREARWHDKDWREQDDMPLLNHNDSSRDGQSYNFKCRKYHTPRPWWYNYPDNNNIWTDARWSEGARHADMNPLSKQHVSGRWTTRVPR</sequence>
<name>A0AAN7VND2_9PEZI</name>
<reference evidence="1" key="1">
    <citation type="submission" date="2023-08" db="EMBL/GenBank/DDBJ databases">
        <title>Black Yeasts Isolated from many extreme environments.</title>
        <authorList>
            <person name="Coleine C."/>
            <person name="Stajich J.E."/>
            <person name="Selbmann L."/>
        </authorList>
    </citation>
    <scope>NUCLEOTIDE SEQUENCE</scope>
    <source>
        <strain evidence="1">CCFEE 5810</strain>
    </source>
</reference>
<comment type="caution">
    <text evidence="1">The sequence shown here is derived from an EMBL/GenBank/DDBJ whole genome shotgun (WGS) entry which is preliminary data.</text>
</comment>
<dbReference type="EMBL" id="JAVRQU010000019">
    <property type="protein sequence ID" value="KAK5692680.1"/>
    <property type="molecule type" value="Genomic_DNA"/>
</dbReference>
<proteinExistence type="predicted"/>
<accession>A0AAN7VND2</accession>
<dbReference type="Proteomes" id="UP001310594">
    <property type="component" value="Unassembled WGS sequence"/>
</dbReference>
<evidence type="ECO:0000313" key="2">
    <source>
        <dbReference type="Proteomes" id="UP001310594"/>
    </source>
</evidence>